<organism evidence="1 2">
    <name type="scientific">Nocardioides massiliensis</name>
    <dbReference type="NCBI Taxonomy" id="1325935"/>
    <lineage>
        <taxon>Bacteria</taxon>
        <taxon>Bacillati</taxon>
        <taxon>Actinomycetota</taxon>
        <taxon>Actinomycetes</taxon>
        <taxon>Propionibacteriales</taxon>
        <taxon>Nocardioidaceae</taxon>
        <taxon>Nocardioides</taxon>
    </lineage>
</organism>
<comment type="caution">
    <text evidence="1">The sequence shown here is derived from an EMBL/GenBank/DDBJ whole genome shotgun (WGS) entry which is preliminary data.</text>
</comment>
<proteinExistence type="predicted"/>
<dbReference type="RefSeq" id="WP_068120492.1">
    <property type="nucleotide sequence ID" value="NZ_CCXJ01000281.1"/>
</dbReference>
<keyword evidence="2" id="KW-1185">Reference proteome</keyword>
<dbReference type="EMBL" id="JAUSQM010000001">
    <property type="protein sequence ID" value="MDP9822614.1"/>
    <property type="molecule type" value="Genomic_DNA"/>
</dbReference>
<name>A0ABT9NR09_9ACTN</name>
<sequence length="277" mass="30269">MITLMLTNTVPVARPAARRAPRLRRLLAGAAGMALALTGALPLAAAPAPAAAAPQVVHAKAKFAPASYAVTGPIGKRYRKLGGANGRLGAPIGPQRCHKPTGVCSQRFKRGAIIHDRDAIKKVVHAFGKPQRAAYLAVARAYVGYREPRVRGSKWNEWIGNDRAWCGFFNAWVSRASLNGNRYPKADHYTKQIAVMRQRGTMLKKPQRGAFMFIDRVGNGKPAHGGLIVRVKKNGDVVTIDGNAPHPKSNTRKGRRYVVQRSQDTSQAVMYWRPPGW</sequence>
<gene>
    <name evidence="1" type="ORF">J2S59_002423</name>
</gene>
<reference evidence="1 2" key="1">
    <citation type="submission" date="2023-07" db="EMBL/GenBank/DDBJ databases">
        <title>Sequencing the genomes of 1000 actinobacteria strains.</title>
        <authorList>
            <person name="Klenk H.-P."/>
        </authorList>
    </citation>
    <scope>NUCLEOTIDE SEQUENCE [LARGE SCALE GENOMIC DNA]</scope>
    <source>
        <strain evidence="1 2">GD13</strain>
    </source>
</reference>
<protein>
    <recommendedName>
        <fullName evidence="3">CHAP domain-containing protein</fullName>
    </recommendedName>
</protein>
<evidence type="ECO:0000313" key="2">
    <source>
        <dbReference type="Proteomes" id="UP001240447"/>
    </source>
</evidence>
<dbReference type="Proteomes" id="UP001240447">
    <property type="component" value="Unassembled WGS sequence"/>
</dbReference>
<accession>A0ABT9NR09</accession>
<evidence type="ECO:0000313" key="1">
    <source>
        <dbReference type="EMBL" id="MDP9822614.1"/>
    </source>
</evidence>
<evidence type="ECO:0008006" key="3">
    <source>
        <dbReference type="Google" id="ProtNLM"/>
    </source>
</evidence>